<feature type="transmembrane region" description="Helical" evidence="1">
    <location>
        <begin position="30"/>
        <end position="51"/>
    </location>
</feature>
<proteinExistence type="predicted"/>
<keyword evidence="3" id="KW-1185">Reference proteome</keyword>
<dbReference type="AlphaFoldDB" id="A0A6A5SJK8"/>
<organism evidence="2 3">
    <name type="scientific">Clathrospora elynae</name>
    <dbReference type="NCBI Taxonomy" id="706981"/>
    <lineage>
        <taxon>Eukaryota</taxon>
        <taxon>Fungi</taxon>
        <taxon>Dikarya</taxon>
        <taxon>Ascomycota</taxon>
        <taxon>Pezizomycotina</taxon>
        <taxon>Dothideomycetes</taxon>
        <taxon>Pleosporomycetidae</taxon>
        <taxon>Pleosporales</taxon>
        <taxon>Diademaceae</taxon>
        <taxon>Clathrospora</taxon>
    </lineage>
</organism>
<keyword evidence="1" id="KW-0812">Transmembrane</keyword>
<dbReference type="OrthoDB" id="3791307at2759"/>
<gene>
    <name evidence="2" type="ORF">EJ02DRAFT_381545</name>
</gene>
<feature type="non-terminal residue" evidence="2">
    <location>
        <position position="156"/>
    </location>
</feature>
<name>A0A6A5SJK8_9PLEO</name>
<protein>
    <submittedName>
        <fullName evidence="2">Uncharacterized protein</fullName>
    </submittedName>
</protein>
<sequence length="156" mass="16912">MNMASTSATMLTTAVARTSSLHPRLTFRDGLRFVLFLIIPTYAQFCILPSISSAFGHIYIIGTTSICIVHFSGGIISLGQVGDVVYGLAISSFPGLSKSYSLTAWIVPDIEGWRGIVIYWAFIAASLIFLLPENYGSDVAALSAEYKHTCPLFGTY</sequence>
<accession>A0A6A5SJK8</accession>
<dbReference type="EMBL" id="ML976078">
    <property type="protein sequence ID" value="KAF1939619.1"/>
    <property type="molecule type" value="Genomic_DNA"/>
</dbReference>
<evidence type="ECO:0000256" key="1">
    <source>
        <dbReference type="SAM" id="Phobius"/>
    </source>
</evidence>
<reference evidence="2" key="1">
    <citation type="journal article" date="2020" name="Stud. Mycol.">
        <title>101 Dothideomycetes genomes: a test case for predicting lifestyles and emergence of pathogens.</title>
        <authorList>
            <person name="Haridas S."/>
            <person name="Albert R."/>
            <person name="Binder M."/>
            <person name="Bloem J."/>
            <person name="Labutti K."/>
            <person name="Salamov A."/>
            <person name="Andreopoulos B."/>
            <person name="Baker S."/>
            <person name="Barry K."/>
            <person name="Bills G."/>
            <person name="Bluhm B."/>
            <person name="Cannon C."/>
            <person name="Castanera R."/>
            <person name="Culley D."/>
            <person name="Daum C."/>
            <person name="Ezra D."/>
            <person name="Gonzalez J."/>
            <person name="Henrissat B."/>
            <person name="Kuo A."/>
            <person name="Liang C."/>
            <person name="Lipzen A."/>
            <person name="Lutzoni F."/>
            <person name="Magnuson J."/>
            <person name="Mondo S."/>
            <person name="Nolan M."/>
            <person name="Ohm R."/>
            <person name="Pangilinan J."/>
            <person name="Park H.-J."/>
            <person name="Ramirez L."/>
            <person name="Alfaro M."/>
            <person name="Sun H."/>
            <person name="Tritt A."/>
            <person name="Yoshinaga Y."/>
            <person name="Zwiers L.-H."/>
            <person name="Turgeon B."/>
            <person name="Goodwin S."/>
            <person name="Spatafora J."/>
            <person name="Crous P."/>
            <person name="Grigoriev I."/>
        </authorList>
    </citation>
    <scope>NUCLEOTIDE SEQUENCE</scope>
    <source>
        <strain evidence="2">CBS 161.51</strain>
    </source>
</reference>
<dbReference type="Proteomes" id="UP000800038">
    <property type="component" value="Unassembled WGS sequence"/>
</dbReference>
<keyword evidence="1" id="KW-1133">Transmembrane helix</keyword>
<keyword evidence="1" id="KW-0472">Membrane</keyword>
<feature type="transmembrane region" description="Helical" evidence="1">
    <location>
        <begin position="113"/>
        <end position="131"/>
    </location>
</feature>
<evidence type="ECO:0000313" key="3">
    <source>
        <dbReference type="Proteomes" id="UP000800038"/>
    </source>
</evidence>
<evidence type="ECO:0000313" key="2">
    <source>
        <dbReference type="EMBL" id="KAF1939619.1"/>
    </source>
</evidence>